<proteinExistence type="predicted"/>
<dbReference type="Pfam" id="PF00098">
    <property type="entry name" value="zf-CCHC"/>
    <property type="match status" value="1"/>
</dbReference>
<dbReference type="InParanoid" id="A0A251T8Y7"/>
<evidence type="ECO:0000313" key="6">
    <source>
        <dbReference type="Proteomes" id="UP000215914"/>
    </source>
</evidence>
<reference evidence="4" key="3">
    <citation type="submission" date="2020-06" db="EMBL/GenBank/DDBJ databases">
        <title>Helianthus annuus Genome sequencing and assembly Release 2.</title>
        <authorList>
            <person name="Gouzy J."/>
            <person name="Langlade N."/>
            <person name="Munos S."/>
        </authorList>
    </citation>
    <scope>NUCLEOTIDE SEQUENCE</scope>
    <source>
        <tissue evidence="4">Leaves</tissue>
    </source>
</reference>
<sequence>MSRLHCQNYGTVGIGEPTGFRVLSRRSISRSLSFLLPLCNEDTGPVTPALIFRGVTKSSSSYDPSYHSSTSKASSEDAEEILCNIALKLKNSPAMSINAAKQQMSFLASVLESYEGFVAGKIGNLELTKEDYDQIDPEEMELIDIRWCLASCIRRAQRYMEITGKQSLGGASTKLGFDKSKVTCFKCKQKGHFKRECTNSTVGGNEHPFNDDYYRKAIYHRSREDLKMIEDKPKSRACAVFHDDEGFHWSQICPEEDRLDYRFKIRTMEDSEIPLKKHDHYAFVAEIKEENKDKDTAENKEENVVAEVKEKTREEILSEKNLSRKKHCFEQKG</sequence>
<keyword evidence="6" id="KW-1185">Reference proteome</keyword>
<protein>
    <submittedName>
        <fullName evidence="5">Putative zinc finger, CCHC-type</fullName>
    </submittedName>
    <submittedName>
        <fullName evidence="4">Transcription factor interactor and regulator CCHC(Zn) family</fullName>
    </submittedName>
</protein>
<reference evidence="4 6" key="1">
    <citation type="journal article" date="2017" name="Nature">
        <title>The sunflower genome provides insights into oil metabolism, flowering and Asterid evolution.</title>
        <authorList>
            <person name="Badouin H."/>
            <person name="Gouzy J."/>
            <person name="Grassa C.J."/>
            <person name="Murat F."/>
            <person name="Staton S.E."/>
            <person name="Cottret L."/>
            <person name="Lelandais-Briere C."/>
            <person name="Owens G.L."/>
            <person name="Carrere S."/>
            <person name="Mayjonade B."/>
            <person name="Legrand L."/>
            <person name="Gill N."/>
            <person name="Kane N.C."/>
            <person name="Bowers J.E."/>
            <person name="Hubner S."/>
            <person name="Bellec A."/>
            <person name="Berard A."/>
            <person name="Berges H."/>
            <person name="Blanchet N."/>
            <person name="Boniface M.C."/>
            <person name="Brunel D."/>
            <person name="Catrice O."/>
            <person name="Chaidir N."/>
            <person name="Claudel C."/>
            <person name="Donnadieu C."/>
            <person name="Faraut T."/>
            <person name="Fievet G."/>
            <person name="Helmstetter N."/>
            <person name="King M."/>
            <person name="Knapp S.J."/>
            <person name="Lai Z."/>
            <person name="Le Paslier M.C."/>
            <person name="Lippi Y."/>
            <person name="Lorenzon L."/>
            <person name="Mandel J.R."/>
            <person name="Marage G."/>
            <person name="Marchand G."/>
            <person name="Marquand E."/>
            <person name="Bret-Mestries E."/>
            <person name="Morien E."/>
            <person name="Nambeesan S."/>
            <person name="Nguyen T."/>
            <person name="Pegot-Espagnet P."/>
            <person name="Pouilly N."/>
            <person name="Raftis F."/>
            <person name="Sallet E."/>
            <person name="Schiex T."/>
            <person name="Thomas J."/>
            <person name="Vandecasteele C."/>
            <person name="Vares D."/>
            <person name="Vear F."/>
            <person name="Vautrin S."/>
            <person name="Crespi M."/>
            <person name="Mangin B."/>
            <person name="Burke J.M."/>
            <person name="Salse J."/>
            <person name="Munos S."/>
            <person name="Vincourt P."/>
            <person name="Rieseberg L.H."/>
            <person name="Langlade N.B."/>
        </authorList>
    </citation>
    <scope>NUCLEOTIDE SEQUENCE [LARGE SCALE GENOMIC DNA]</scope>
    <source>
        <strain evidence="6">cv. SF193</strain>
        <tissue evidence="4">Leaves</tissue>
    </source>
</reference>
<dbReference type="Gramene" id="mRNA:HanXRQr2_Chr03g0111261">
    <property type="protein sequence ID" value="mRNA:HanXRQr2_Chr03g0111261"/>
    <property type="gene ID" value="HanXRQr2_Chr03g0111261"/>
</dbReference>
<keyword evidence="1" id="KW-0863">Zinc-finger</keyword>
<evidence type="ECO:0000259" key="3">
    <source>
        <dbReference type="PROSITE" id="PS50158"/>
    </source>
</evidence>
<evidence type="ECO:0000256" key="2">
    <source>
        <dbReference type="SAM" id="Coils"/>
    </source>
</evidence>
<evidence type="ECO:0000313" key="5">
    <source>
        <dbReference type="EMBL" id="OTG07558.1"/>
    </source>
</evidence>
<dbReference type="EMBL" id="CM007900">
    <property type="protein sequence ID" value="OTG07558.1"/>
    <property type="molecule type" value="Genomic_DNA"/>
</dbReference>
<gene>
    <name evidence="5" type="ORF">HannXRQ_Chr11g0331791</name>
    <name evidence="4" type="ORF">HanXRQr2_Chr03g0111261</name>
</gene>
<dbReference type="SUPFAM" id="SSF57756">
    <property type="entry name" value="Retrovirus zinc finger-like domains"/>
    <property type="match status" value="1"/>
</dbReference>
<dbReference type="Gene3D" id="4.10.60.10">
    <property type="entry name" value="Zinc finger, CCHC-type"/>
    <property type="match status" value="1"/>
</dbReference>
<feature type="domain" description="CCHC-type" evidence="3">
    <location>
        <begin position="184"/>
        <end position="199"/>
    </location>
</feature>
<evidence type="ECO:0000256" key="1">
    <source>
        <dbReference type="PROSITE-ProRule" id="PRU00047"/>
    </source>
</evidence>
<keyword evidence="1" id="KW-0862">Zinc</keyword>
<name>A0A251T8Y7_HELAN</name>
<dbReference type="SMART" id="SM00343">
    <property type="entry name" value="ZnF_C2HC"/>
    <property type="match status" value="1"/>
</dbReference>
<organism evidence="5 6">
    <name type="scientific">Helianthus annuus</name>
    <name type="common">Common sunflower</name>
    <dbReference type="NCBI Taxonomy" id="4232"/>
    <lineage>
        <taxon>Eukaryota</taxon>
        <taxon>Viridiplantae</taxon>
        <taxon>Streptophyta</taxon>
        <taxon>Embryophyta</taxon>
        <taxon>Tracheophyta</taxon>
        <taxon>Spermatophyta</taxon>
        <taxon>Magnoliopsida</taxon>
        <taxon>eudicotyledons</taxon>
        <taxon>Gunneridae</taxon>
        <taxon>Pentapetalae</taxon>
        <taxon>asterids</taxon>
        <taxon>campanulids</taxon>
        <taxon>Asterales</taxon>
        <taxon>Asteraceae</taxon>
        <taxon>Asteroideae</taxon>
        <taxon>Heliantheae alliance</taxon>
        <taxon>Heliantheae</taxon>
        <taxon>Helianthus</taxon>
    </lineage>
</organism>
<evidence type="ECO:0000313" key="4">
    <source>
        <dbReference type="EMBL" id="KAF5814459.1"/>
    </source>
</evidence>
<dbReference type="InterPro" id="IPR036875">
    <property type="entry name" value="Znf_CCHC_sf"/>
</dbReference>
<dbReference type="GO" id="GO:0003676">
    <property type="term" value="F:nucleic acid binding"/>
    <property type="evidence" value="ECO:0007669"/>
    <property type="project" value="InterPro"/>
</dbReference>
<dbReference type="PROSITE" id="PS50158">
    <property type="entry name" value="ZF_CCHC"/>
    <property type="match status" value="1"/>
</dbReference>
<dbReference type="InterPro" id="IPR001878">
    <property type="entry name" value="Znf_CCHC"/>
</dbReference>
<dbReference type="Proteomes" id="UP000215914">
    <property type="component" value="Chromosome 11"/>
</dbReference>
<reference evidence="5" key="2">
    <citation type="submission" date="2017-02" db="EMBL/GenBank/DDBJ databases">
        <title>Sunflower complete genome.</title>
        <authorList>
            <person name="Langlade N."/>
            <person name="Munos S."/>
        </authorList>
    </citation>
    <scope>NUCLEOTIDE SEQUENCE [LARGE SCALE GENOMIC DNA]</scope>
    <source>
        <tissue evidence="5">Leaves</tissue>
    </source>
</reference>
<keyword evidence="1" id="KW-0479">Metal-binding</keyword>
<keyword evidence="2" id="KW-0175">Coiled coil</keyword>
<dbReference type="GO" id="GO:0008270">
    <property type="term" value="F:zinc ion binding"/>
    <property type="evidence" value="ECO:0007669"/>
    <property type="project" value="UniProtKB-KW"/>
</dbReference>
<feature type="coiled-coil region" evidence="2">
    <location>
        <begin position="287"/>
        <end position="314"/>
    </location>
</feature>
<dbReference type="AlphaFoldDB" id="A0A251T8Y7"/>
<dbReference type="EMBL" id="MNCJ02000318">
    <property type="protein sequence ID" value="KAF5814459.1"/>
    <property type="molecule type" value="Genomic_DNA"/>
</dbReference>
<accession>A0A251T8Y7</accession>